<feature type="compositionally biased region" description="Polar residues" evidence="3">
    <location>
        <begin position="308"/>
        <end position="320"/>
    </location>
</feature>
<feature type="compositionally biased region" description="Polar residues" evidence="3">
    <location>
        <begin position="69"/>
        <end position="81"/>
    </location>
</feature>
<evidence type="ECO:0000256" key="3">
    <source>
        <dbReference type="SAM" id="MobiDB-lite"/>
    </source>
</evidence>
<gene>
    <name evidence="4" type="ORF">EU91_0045</name>
</gene>
<accession>A0A0A1ZL43</accession>
<evidence type="ECO:0000313" key="5">
    <source>
        <dbReference type="Proteomes" id="UP000030598"/>
    </source>
</evidence>
<dbReference type="AlphaFoldDB" id="A0A0A1ZL43"/>
<dbReference type="InterPro" id="IPR020990">
    <property type="entry name" value="CSOS2/2B"/>
</dbReference>
<name>A0A0A1ZL43_PROMR</name>
<evidence type="ECO:0000313" key="4">
    <source>
        <dbReference type="EMBL" id="KGF88933.1"/>
    </source>
</evidence>
<feature type="compositionally biased region" description="Basic and acidic residues" evidence="3">
    <location>
        <begin position="737"/>
        <end position="748"/>
    </location>
</feature>
<feature type="region of interest" description="Disordered" evidence="3">
    <location>
        <begin position="308"/>
        <end position="335"/>
    </location>
</feature>
<evidence type="ECO:0000256" key="2">
    <source>
        <dbReference type="ARBA" id="ARBA00024044"/>
    </source>
</evidence>
<feature type="compositionally biased region" description="Polar residues" evidence="3">
    <location>
        <begin position="623"/>
        <end position="638"/>
    </location>
</feature>
<keyword evidence="1" id="KW-0677">Repeat</keyword>
<dbReference type="eggNOG" id="ENOG502Z8T4">
    <property type="taxonomic scope" value="Bacteria"/>
</dbReference>
<protein>
    <submittedName>
        <fullName evidence="4">Carboxysome shell protein CsoS2</fullName>
    </submittedName>
</protein>
<feature type="compositionally biased region" description="Basic and acidic residues" evidence="3">
    <location>
        <begin position="194"/>
        <end position="214"/>
    </location>
</feature>
<dbReference type="Proteomes" id="UP000030598">
    <property type="component" value="Unassembled WGS sequence"/>
</dbReference>
<dbReference type="EMBL" id="JNAH01000002">
    <property type="protein sequence ID" value="KGF88933.1"/>
    <property type="molecule type" value="Genomic_DNA"/>
</dbReference>
<comment type="caution">
    <text evidence="4">The sequence shown here is derived from an EMBL/GenBank/DDBJ whole genome shotgun (WGS) entry which is preliminary data.</text>
</comment>
<organism evidence="4 5">
    <name type="scientific">Prochlorococcus marinus str. GP2</name>
    <dbReference type="NCBI Taxonomy" id="59925"/>
    <lineage>
        <taxon>Bacteria</taxon>
        <taxon>Bacillati</taxon>
        <taxon>Cyanobacteriota</taxon>
        <taxon>Cyanophyceae</taxon>
        <taxon>Synechococcales</taxon>
        <taxon>Prochlorococcaceae</taxon>
        <taxon>Prochlorococcus</taxon>
    </lineage>
</organism>
<feature type="region of interest" description="Disordered" evidence="3">
    <location>
        <begin position="352"/>
        <end position="378"/>
    </location>
</feature>
<sequence>MKIMSKKTSREIALERRKAMSDSGKKASAFSSTTKDRVRSSQDIHISGTQSSPENHNISKPATKHIPKTQVNRNSSTSLSSKELVIERRKAMSTHGKSAITSSDRTRTDVKKESVKKESPVKIVKSNINKDKESQDSTSTESKSLKPNVKRRINQKRKPITNTSRDIVLARREAQSKHGKSATKQNTSAASLARRGDPDLSSREISQRVRELRSKTGATGKKGNGKCRPCGPNKNGAKQNIADASWKVGKSETDSGQIVTGTQANRSVKTTGNEASTCRTITGTQYMGAEVVDQFCQDRSSYKQPLRSTVTATTSGNKVTGNEVGRSDRVTGDEPGTCKNLTGTEYVSSNQSQKYCGDVPKNPSKVKHSTTTDGLKVSGSLPGRSILVTGDESGSGHQLTGDQYLGSEPNPKGKAFEKVGNYNTLNGNNVTGTGVGRSDHMTGNEHGSCKNVTGDEYIGSQQYEKFCGSKPKPEARKVGLSLSSKSNLISGTMTGRSEIVTGDEPGSCKVLTGTPYAGLDQINENCSTEIAEDMKSRSTVNSGNNSNARLTGQQPGIGGVMTGAKKGACKNLTGTPYVGGDQLSQACDNPPNDKAYANPEKSAGNSWKEFSVKSPSRDKYSEKNTQGVTGNEYENGSKVTGPFDMAVDKVTGTEKFRFEPNKNITYKQKMEIEEADRAAKTPEKRVASRITGEGQSAGNITGDDWDRGDKVTGTEGASSRKRNPSRAGFMSAMPPMEVKRNDETEKPDFLITGSSGNTREGQLVTFSGGARG</sequence>
<comment type="similarity">
    <text evidence="2">Belongs to the CsoS2 family.</text>
</comment>
<feature type="region of interest" description="Disordered" evidence="3">
    <location>
        <begin position="1"/>
        <end position="236"/>
    </location>
</feature>
<dbReference type="STRING" id="59925.EU91_0045"/>
<feature type="compositionally biased region" description="Basic and acidic residues" evidence="3">
    <location>
        <begin position="675"/>
        <end position="686"/>
    </location>
</feature>
<feature type="compositionally biased region" description="Basic and acidic residues" evidence="3">
    <location>
        <begin position="8"/>
        <end position="25"/>
    </location>
</feature>
<reference evidence="5" key="1">
    <citation type="journal article" date="2014" name="Sci. Data">
        <title>Genomes of diverse isolates of the marine cyanobacterium Prochlorococcus.</title>
        <authorList>
            <person name="Biller S."/>
            <person name="Berube P."/>
            <person name="Thompson J."/>
            <person name="Kelly L."/>
            <person name="Roggensack S."/>
            <person name="Awad L."/>
            <person name="Roache-Johnson K."/>
            <person name="Ding H."/>
            <person name="Giovannoni S.J."/>
            <person name="Moore L.R."/>
            <person name="Chisholm S.W."/>
        </authorList>
    </citation>
    <scope>NUCLEOTIDE SEQUENCE [LARGE SCALE GENOMIC DNA]</scope>
    <source>
        <strain evidence="5">GP2</strain>
    </source>
</reference>
<feature type="region of interest" description="Disordered" evidence="3">
    <location>
        <begin position="537"/>
        <end position="557"/>
    </location>
</feature>
<feature type="region of interest" description="Disordered" evidence="3">
    <location>
        <begin position="675"/>
        <end position="772"/>
    </location>
</feature>
<proteinExistence type="inferred from homology"/>
<feature type="compositionally biased region" description="Basic and acidic residues" evidence="3">
    <location>
        <begin position="104"/>
        <end position="120"/>
    </location>
</feature>
<feature type="compositionally biased region" description="Basic residues" evidence="3">
    <location>
        <begin position="148"/>
        <end position="159"/>
    </location>
</feature>
<feature type="region of interest" description="Disordered" evidence="3">
    <location>
        <begin position="583"/>
        <end position="640"/>
    </location>
</feature>
<dbReference type="GO" id="GO:0043886">
    <property type="term" value="F:structural constituent of carboxysome shell"/>
    <property type="evidence" value="ECO:0007669"/>
    <property type="project" value="InterPro"/>
</dbReference>
<dbReference type="Pfam" id="PF12288">
    <property type="entry name" value="CsoS2_M"/>
    <property type="match status" value="1"/>
</dbReference>
<feature type="compositionally biased region" description="Polar residues" evidence="3">
    <location>
        <begin position="537"/>
        <end position="554"/>
    </location>
</feature>
<feature type="compositionally biased region" description="Polar residues" evidence="3">
    <location>
        <begin position="43"/>
        <end position="60"/>
    </location>
</feature>
<evidence type="ECO:0000256" key="1">
    <source>
        <dbReference type="ARBA" id="ARBA00022737"/>
    </source>
</evidence>